<keyword evidence="2" id="KW-1185">Reference proteome</keyword>
<protein>
    <submittedName>
        <fullName evidence="1">Uncharacterized protein</fullName>
    </submittedName>
</protein>
<proteinExistence type="predicted"/>
<reference evidence="2" key="1">
    <citation type="journal article" date="2019" name="Int. J. Syst. Evol. Microbiol.">
        <title>The Global Catalogue of Microorganisms (GCM) 10K type strain sequencing project: providing services to taxonomists for standard genome sequencing and annotation.</title>
        <authorList>
            <consortium name="The Broad Institute Genomics Platform"/>
            <consortium name="The Broad Institute Genome Sequencing Center for Infectious Disease"/>
            <person name="Wu L."/>
            <person name="Ma J."/>
        </authorList>
    </citation>
    <scope>NUCLEOTIDE SEQUENCE [LARGE SCALE GENOMIC DNA]</scope>
    <source>
        <strain evidence="2">KCTC 42875</strain>
    </source>
</reference>
<evidence type="ECO:0000313" key="2">
    <source>
        <dbReference type="Proteomes" id="UP001595740"/>
    </source>
</evidence>
<accession>A0ABV7RW81</accession>
<dbReference type="Proteomes" id="UP001595740">
    <property type="component" value="Unassembled WGS sequence"/>
</dbReference>
<gene>
    <name evidence="1" type="ORF">ACFOLC_15620</name>
</gene>
<comment type="caution">
    <text evidence="1">The sequence shown here is derived from an EMBL/GenBank/DDBJ whole genome shotgun (WGS) entry which is preliminary data.</text>
</comment>
<evidence type="ECO:0000313" key="1">
    <source>
        <dbReference type="EMBL" id="MFC3552433.1"/>
    </source>
</evidence>
<sequence length="108" mass="11225">MSSSQTFAVAQDVSACNAPSHFGASPALTVASALATEETPAESGADGGVADTTAGAVVFAPDCEAAPLQLAAANREKQSARVKQAAYVRMTNPYSNAWVIHIIRWRFV</sequence>
<dbReference type="RefSeq" id="WP_386760194.1">
    <property type="nucleotide sequence ID" value="NZ_JBHRXK010000012.1"/>
</dbReference>
<dbReference type="EMBL" id="JBHRXK010000012">
    <property type="protein sequence ID" value="MFC3552433.1"/>
    <property type="molecule type" value="Genomic_DNA"/>
</dbReference>
<organism evidence="1 2">
    <name type="scientific">Lysobacter cavernae</name>
    <dbReference type="NCBI Taxonomy" id="1685901"/>
    <lineage>
        <taxon>Bacteria</taxon>
        <taxon>Pseudomonadati</taxon>
        <taxon>Pseudomonadota</taxon>
        <taxon>Gammaproteobacteria</taxon>
        <taxon>Lysobacterales</taxon>
        <taxon>Lysobacteraceae</taxon>
        <taxon>Lysobacter</taxon>
    </lineage>
</organism>
<name>A0ABV7RW81_9GAMM</name>